<dbReference type="GO" id="GO:0005484">
    <property type="term" value="F:SNAP receptor activity"/>
    <property type="evidence" value="ECO:0007669"/>
    <property type="project" value="TreeGrafter"/>
</dbReference>
<comment type="subcellular location">
    <subcellularLocation>
        <location evidence="1">Golgi apparatus membrane</location>
        <topology evidence="1">Single-pass type IV membrane protein</topology>
    </subcellularLocation>
</comment>
<evidence type="ECO:0000256" key="5">
    <source>
        <dbReference type="ARBA" id="ARBA00022927"/>
    </source>
</evidence>
<evidence type="ECO:0000256" key="9">
    <source>
        <dbReference type="ARBA" id="ARBA00023136"/>
    </source>
</evidence>
<name>A0A1X0S7P6_RHIZD</name>
<dbReference type="GO" id="GO:0000149">
    <property type="term" value="F:SNARE binding"/>
    <property type="evidence" value="ECO:0007669"/>
    <property type="project" value="TreeGrafter"/>
</dbReference>
<evidence type="ECO:0000256" key="4">
    <source>
        <dbReference type="ARBA" id="ARBA00022692"/>
    </source>
</evidence>
<evidence type="ECO:0000256" key="7">
    <source>
        <dbReference type="ARBA" id="ARBA00023034"/>
    </source>
</evidence>
<evidence type="ECO:0000256" key="1">
    <source>
        <dbReference type="ARBA" id="ARBA00004409"/>
    </source>
</evidence>
<keyword evidence="7" id="KW-0333">Golgi apparatus</keyword>
<dbReference type="GO" id="GO:0006886">
    <property type="term" value="P:intracellular protein transport"/>
    <property type="evidence" value="ECO:0007669"/>
    <property type="project" value="TreeGrafter"/>
</dbReference>
<evidence type="ECO:0000313" key="11">
    <source>
        <dbReference type="EMBL" id="ORE20178.1"/>
    </source>
</evidence>
<keyword evidence="5" id="KW-0653">Protein transport</keyword>
<dbReference type="InterPro" id="IPR010989">
    <property type="entry name" value="SNARE"/>
</dbReference>
<keyword evidence="4" id="KW-0812">Transmembrane</keyword>
<evidence type="ECO:0000313" key="12">
    <source>
        <dbReference type="Proteomes" id="UP000242381"/>
    </source>
</evidence>
<reference evidence="11 12" key="1">
    <citation type="journal article" date="2016" name="Proc. Natl. Acad. Sci. U.S.A.">
        <title>Lipid metabolic changes in an early divergent fungus govern the establishment of a mutualistic symbiosis with endobacteria.</title>
        <authorList>
            <person name="Lastovetsky O.A."/>
            <person name="Gaspar M.L."/>
            <person name="Mondo S.J."/>
            <person name="LaButti K.M."/>
            <person name="Sandor L."/>
            <person name="Grigoriev I.V."/>
            <person name="Henry S.A."/>
            <person name="Pawlowska T.E."/>
        </authorList>
    </citation>
    <scope>NUCLEOTIDE SEQUENCE [LARGE SCALE GENOMIC DNA]</scope>
    <source>
        <strain evidence="11 12">ATCC 11559</strain>
    </source>
</reference>
<keyword evidence="9" id="KW-0472">Membrane</keyword>
<feature type="domain" description="T-SNARE coiled-coil homology" evidence="10">
    <location>
        <begin position="227"/>
        <end position="289"/>
    </location>
</feature>
<dbReference type="PROSITE" id="PS50192">
    <property type="entry name" value="T_SNARE"/>
    <property type="match status" value="1"/>
</dbReference>
<dbReference type="GO" id="GO:0031201">
    <property type="term" value="C:SNARE complex"/>
    <property type="evidence" value="ECO:0007669"/>
    <property type="project" value="TreeGrafter"/>
</dbReference>
<evidence type="ECO:0000256" key="3">
    <source>
        <dbReference type="ARBA" id="ARBA00022448"/>
    </source>
</evidence>
<keyword evidence="8" id="KW-0175">Coiled coil</keyword>
<dbReference type="CDD" id="cd15845">
    <property type="entry name" value="SNARE_syntaxin16"/>
    <property type="match status" value="1"/>
</dbReference>
<dbReference type="GO" id="GO:0000139">
    <property type="term" value="C:Golgi membrane"/>
    <property type="evidence" value="ECO:0007669"/>
    <property type="project" value="UniProtKB-SubCell"/>
</dbReference>
<gene>
    <name evidence="11" type="ORF">BCV71DRAFT_176232</name>
</gene>
<dbReference type="Proteomes" id="UP000242381">
    <property type="component" value="Unassembled WGS sequence"/>
</dbReference>
<evidence type="ECO:0000259" key="10">
    <source>
        <dbReference type="PROSITE" id="PS50192"/>
    </source>
</evidence>
<organism evidence="11 12">
    <name type="scientific">Rhizopus microsporus</name>
    <dbReference type="NCBI Taxonomy" id="58291"/>
    <lineage>
        <taxon>Eukaryota</taxon>
        <taxon>Fungi</taxon>
        <taxon>Fungi incertae sedis</taxon>
        <taxon>Mucoromycota</taxon>
        <taxon>Mucoromycotina</taxon>
        <taxon>Mucoromycetes</taxon>
        <taxon>Mucorales</taxon>
        <taxon>Mucorineae</taxon>
        <taxon>Rhizopodaceae</taxon>
        <taxon>Rhizopus</taxon>
    </lineage>
</organism>
<dbReference type="InterPro" id="IPR000727">
    <property type="entry name" value="T_SNARE_dom"/>
</dbReference>
<keyword evidence="6" id="KW-1133">Transmembrane helix</keyword>
<evidence type="ECO:0000256" key="6">
    <source>
        <dbReference type="ARBA" id="ARBA00022989"/>
    </source>
</evidence>
<dbReference type="AlphaFoldDB" id="A0A1X0S7P6"/>
<dbReference type="SUPFAM" id="SSF47661">
    <property type="entry name" value="t-snare proteins"/>
    <property type="match status" value="1"/>
</dbReference>
<sequence length="316" mass="35779">MATRSRTLLFLQYRNSYARAQSSAPHFSAGASETEGLIESSDHVIEMSVLPPQWTDIVEEIDEALDAIKDKSNVKKKKKARAINSLILKSITIVTRLKGMHRKHLLPGFDDRSSDEAAIEALTTEITNEFYRIKRDIQRIGVGKNASNQESVITRNIQTSLATKVQEVSSSFRKIQSSYLQKMQGQENKKVNILGSNLSNEAAELLLDEDAQIGFTESQLAVLESSEHNIDQREKEINQIAKSIHQLAEIFRDLQTLVLDQGTVLDRIDYNIEQTNIQVKEAVVQLDKVYYSHILFAYYLISIRELNIKVKPESVS</sequence>
<evidence type="ECO:0000256" key="2">
    <source>
        <dbReference type="ARBA" id="ARBA00009063"/>
    </source>
</evidence>
<dbReference type="InterPro" id="IPR045242">
    <property type="entry name" value="Syntaxin"/>
</dbReference>
<comment type="similarity">
    <text evidence="2">Belongs to the syntaxin family.</text>
</comment>
<dbReference type="SMART" id="SM00397">
    <property type="entry name" value="t_SNARE"/>
    <property type="match status" value="1"/>
</dbReference>
<dbReference type="GO" id="GO:0048278">
    <property type="term" value="P:vesicle docking"/>
    <property type="evidence" value="ECO:0007669"/>
    <property type="project" value="TreeGrafter"/>
</dbReference>
<protein>
    <submittedName>
        <fullName evidence="11">t-SNARE</fullName>
    </submittedName>
</protein>
<dbReference type="Gene3D" id="1.20.58.70">
    <property type="match status" value="1"/>
</dbReference>
<proteinExistence type="inferred from homology"/>
<accession>A0A1X0S7P6</accession>
<dbReference type="PANTHER" id="PTHR19957">
    <property type="entry name" value="SYNTAXIN"/>
    <property type="match status" value="1"/>
</dbReference>
<keyword evidence="3" id="KW-0813">Transport</keyword>
<dbReference type="GO" id="GO:0006906">
    <property type="term" value="P:vesicle fusion"/>
    <property type="evidence" value="ECO:0007669"/>
    <property type="project" value="TreeGrafter"/>
</dbReference>
<dbReference type="EMBL" id="KV921298">
    <property type="protein sequence ID" value="ORE20178.1"/>
    <property type="molecule type" value="Genomic_DNA"/>
</dbReference>
<dbReference type="OMA" id="YNVESMA"/>
<evidence type="ECO:0000256" key="8">
    <source>
        <dbReference type="ARBA" id="ARBA00023054"/>
    </source>
</evidence>
<dbReference type="VEuPathDB" id="FungiDB:BCV72DRAFT_211103"/>
<dbReference type="PANTHER" id="PTHR19957:SF83">
    <property type="entry name" value="SYNTAXIN-16"/>
    <property type="match status" value="1"/>
</dbReference>